<keyword evidence="2" id="KW-0812">Transmembrane</keyword>
<evidence type="ECO:0000313" key="4">
    <source>
        <dbReference type="Proteomes" id="UP000589520"/>
    </source>
</evidence>
<organism evidence="3 4">
    <name type="scientific">Granulicella arctica</name>
    <dbReference type="NCBI Taxonomy" id="940613"/>
    <lineage>
        <taxon>Bacteria</taxon>
        <taxon>Pseudomonadati</taxon>
        <taxon>Acidobacteriota</taxon>
        <taxon>Terriglobia</taxon>
        <taxon>Terriglobales</taxon>
        <taxon>Acidobacteriaceae</taxon>
        <taxon>Granulicella</taxon>
    </lineage>
</organism>
<reference evidence="3 4" key="1">
    <citation type="submission" date="2020-07" db="EMBL/GenBank/DDBJ databases">
        <title>Genomic Encyclopedia of Type Strains, Phase IV (KMG-V): Genome sequencing to study the core and pangenomes of soil and plant-associated prokaryotes.</title>
        <authorList>
            <person name="Whitman W."/>
        </authorList>
    </citation>
    <scope>NUCLEOTIDE SEQUENCE [LARGE SCALE GENOMIC DNA]</scope>
    <source>
        <strain evidence="3 4">X4EP2</strain>
    </source>
</reference>
<dbReference type="Proteomes" id="UP000589520">
    <property type="component" value="Unassembled WGS sequence"/>
</dbReference>
<comment type="caution">
    <text evidence="3">The sequence shown here is derived from an EMBL/GenBank/DDBJ whole genome shotgun (WGS) entry which is preliminary data.</text>
</comment>
<keyword evidence="2" id="KW-0472">Membrane</keyword>
<dbReference type="Gene3D" id="3.30.70.60">
    <property type="match status" value="1"/>
</dbReference>
<dbReference type="InterPro" id="IPR014717">
    <property type="entry name" value="Transl_elong_EF1B/ribsomal_bS6"/>
</dbReference>
<sequence length="224" mass="24206">MTSLTQAKAAVQMSLLDRTKSFVTVLKLHFAGVGLLALVNLYLLIHMAFAWSAASGHNASAVAQQTSQMHDAEHAAQPLRGLDAKLTSATASADDFYQSRLPYADSQVVGELGALTKKQGVKLSRVSLSYEPRLADAAGALTEVRMDASLTGDYRPLVLFINSLERDKMFFVITGVTLTGQQSGTVNLRLKLMTYLRPPVGNEASEKTVSMTNTDAEPSSEVRR</sequence>
<evidence type="ECO:0000256" key="2">
    <source>
        <dbReference type="SAM" id="Phobius"/>
    </source>
</evidence>
<evidence type="ECO:0000256" key="1">
    <source>
        <dbReference type="SAM" id="MobiDB-lite"/>
    </source>
</evidence>
<gene>
    <name evidence="3" type="ORF">HDF17_000062</name>
</gene>
<feature type="transmembrane region" description="Helical" evidence="2">
    <location>
        <begin position="28"/>
        <end position="51"/>
    </location>
</feature>
<protein>
    <submittedName>
        <fullName evidence="3">Uncharacterized protein</fullName>
    </submittedName>
</protein>
<name>A0A7Y9PDM2_9BACT</name>
<accession>A0A7Y9PDM2</accession>
<feature type="compositionally biased region" description="Polar residues" evidence="1">
    <location>
        <begin position="207"/>
        <end position="217"/>
    </location>
</feature>
<dbReference type="AlphaFoldDB" id="A0A7Y9PDM2"/>
<evidence type="ECO:0000313" key="3">
    <source>
        <dbReference type="EMBL" id="NYF77775.1"/>
    </source>
</evidence>
<proteinExistence type="predicted"/>
<feature type="region of interest" description="Disordered" evidence="1">
    <location>
        <begin position="203"/>
        <end position="224"/>
    </location>
</feature>
<keyword evidence="4" id="KW-1185">Reference proteome</keyword>
<dbReference type="EMBL" id="JACCCW010000001">
    <property type="protein sequence ID" value="NYF77775.1"/>
    <property type="molecule type" value="Genomic_DNA"/>
</dbReference>
<dbReference type="RefSeq" id="WP_179486630.1">
    <property type="nucleotide sequence ID" value="NZ_JACCCW010000001.1"/>
</dbReference>
<keyword evidence="2" id="KW-1133">Transmembrane helix</keyword>